<proteinExistence type="predicted"/>
<evidence type="ECO:0000256" key="1">
    <source>
        <dbReference type="SAM" id="MobiDB-lite"/>
    </source>
</evidence>
<feature type="compositionally biased region" description="Polar residues" evidence="1">
    <location>
        <begin position="1"/>
        <end position="17"/>
    </location>
</feature>
<evidence type="ECO:0000313" key="3">
    <source>
        <dbReference type="Proteomes" id="UP000050465"/>
    </source>
</evidence>
<reference evidence="2 3" key="1">
    <citation type="submission" date="2015-09" db="EMBL/GenBank/DDBJ databases">
        <title>Identification and resolution of microdiversity through metagenomic sequencing of parallel consortia.</title>
        <authorList>
            <person name="Nelson W.C."/>
            <person name="Romine M.F."/>
            <person name="Lindemann S.R."/>
        </authorList>
    </citation>
    <scope>NUCLEOTIDE SEQUENCE [LARGE SCALE GENOMIC DNA]</scope>
    <source>
        <strain evidence="2">Ana</strain>
    </source>
</reference>
<accession>A0A0P8BH88</accession>
<dbReference type="Proteomes" id="UP000050465">
    <property type="component" value="Unassembled WGS sequence"/>
</dbReference>
<dbReference type="AlphaFoldDB" id="A0A0P8BH88"/>
<protein>
    <submittedName>
        <fullName evidence="2">Uncharacterized protein</fullName>
    </submittedName>
</protein>
<feature type="region of interest" description="Disordered" evidence="1">
    <location>
        <begin position="49"/>
        <end position="81"/>
    </location>
</feature>
<name>A0A0P8BH88_9CYAN</name>
<dbReference type="EMBL" id="LJZR01000039">
    <property type="protein sequence ID" value="KPQ33083.1"/>
    <property type="molecule type" value="Genomic_DNA"/>
</dbReference>
<evidence type="ECO:0000313" key="2">
    <source>
        <dbReference type="EMBL" id="KPQ33083.1"/>
    </source>
</evidence>
<comment type="caution">
    <text evidence="2">The sequence shown here is derived from an EMBL/GenBank/DDBJ whole genome shotgun (WGS) entry which is preliminary data.</text>
</comment>
<organism evidence="2 3">
    <name type="scientific">Phormidesmis priestleyi Ana</name>
    <dbReference type="NCBI Taxonomy" id="1666911"/>
    <lineage>
        <taxon>Bacteria</taxon>
        <taxon>Bacillati</taxon>
        <taxon>Cyanobacteriota</taxon>
        <taxon>Cyanophyceae</taxon>
        <taxon>Leptolyngbyales</taxon>
        <taxon>Leptolyngbyaceae</taxon>
        <taxon>Phormidesmis</taxon>
    </lineage>
</organism>
<sequence length="81" mass="8556">MANTTTTIRKASSNSITPKGDGNLPVPLPLAAKSSVQIPLPRKGTETYSSICKTTTLPSRSNSITPKGDGNPTSPQQYQRV</sequence>
<feature type="region of interest" description="Disordered" evidence="1">
    <location>
        <begin position="1"/>
        <end position="28"/>
    </location>
</feature>
<gene>
    <name evidence="2" type="ORF">HLUCCA11_19770</name>
</gene>